<dbReference type="Gene3D" id="3.40.50.1820">
    <property type="entry name" value="alpha/beta hydrolase"/>
    <property type="match status" value="1"/>
</dbReference>
<dbReference type="EMBL" id="UWPJ01000008">
    <property type="protein sequence ID" value="VCU68804.1"/>
    <property type="molecule type" value="Genomic_DNA"/>
</dbReference>
<dbReference type="OrthoDB" id="9771666at2"/>
<keyword evidence="4" id="KW-1185">Reference proteome</keyword>
<dbReference type="SUPFAM" id="SSF53474">
    <property type="entry name" value="alpha/beta-Hydrolases"/>
    <property type="match status" value="1"/>
</dbReference>
<dbReference type="InterPro" id="IPR029058">
    <property type="entry name" value="AB_hydrolase_fold"/>
</dbReference>
<evidence type="ECO:0000313" key="4">
    <source>
        <dbReference type="Proteomes" id="UP000277294"/>
    </source>
</evidence>
<dbReference type="Proteomes" id="UP000277294">
    <property type="component" value="Unassembled WGS sequence"/>
</dbReference>
<dbReference type="EC" id="3.1.1.1" evidence="3"/>
<organism evidence="3 4">
    <name type="scientific">Pigmentiphaga humi</name>
    <dbReference type="NCBI Taxonomy" id="2478468"/>
    <lineage>
        <taxon>Bacteria</taxon>
        <taxon>Pseudomonadati</taxon>
        <taxon>Pseudomonadota</taxon>
        <taxon>Betaproteobacteria</taxon>
        <taxon>Burkholderiales</taxon>
        <taxon>Alcaligenaceae</taxon>
        <taxon>Pigmentiphaga</taxon>
    </lineage>
</organism>
<evidence type="ECO:0000256" key="1">
    <source>
        <dbReference type="ARBA" id="ARBA00022801"/>
    </source>
</evidence>
<name>A0A3P4AXJ8_9BURK</name>
<dbReference type="AlphaFoldDB" id="A0A3P4AXJ8"/>
<evidence type="ECO:0000259" key="2">
    <source>
        <dbReference type="Pfam" id="PF07859"/>
    </source>
</evidence>
<keyword evidence="1 3" id="KW-0378">Hydrolase</keyword>
<protein>
    <submittedName>
        <fullName evidence="3">Carboxylesterase NlhH</fullName>
        <ecNumber evidence="3">3.1.1.1</ecNumber>
    </submittedName>
</protein>
<evidence type="ECO:0000313" key="3">
    <source>
        <dbReference type="EMBL" id="VCU68804.1"/>
    </source>
</evidence>
<accession>A0A3P4AXJ8</accession>
<gene>
    <name evidence="3" type="primary">nlhH_1</name>
    <name evidence="3" type="ORF">PIGHUM_00862</name>
</gene>
<reference evidence="3 4" key="1">
    <citation type="submission" date="2018-10" db="EMBL/GenBank/DDBJ databases">
        <authorList>
            <person name="Criscuolo A."/>
        </authorList>
    </citation>
    <scope>NUCLEOTIDE SEQUENCE [LARGE SCALE GENOMIC DNA]</scope>
    <source>
        <strain evidence="3">DnA1</strain>
    </source>
</reference>
<dbReference type="GO" id="GO:0106435">
    <property type="term" value="F:carboxylesterase activity"/>
    <property type="evidence" value="ECO:0007669"/>
    <property type="project" value="UniProtKB-EC"/>
</dbReference>
<dbReference type="InterPro" id="IPR013094">
    <property type="entry name" value="AB_hydrolase_3"/>
</dbReference>
<dbReference type="InterPro" id="IPR050300">
    <property type="entry name" value="GDXG_lipolytic_enzyme"/>
</dbReference>
<feature type="domain" description="Alpha/beta hydrolase fold-3" evidence="2">
    <location>
        <begin position="88"/>
        <end position="215"/>
    </location>
</feature>
<dbReference type="RefSeq" id="WP_160142157.1">
    <property type="nucleotide sequence ID" value="NZ_UWPJ01000008.1"/>
</dbReference>
<dbReference type="Pfam" id="PF07859">
    <property type="entry name" value="Abhydrolase_3"/>
    <property type="match status" value="1"/>
</dbReference>
<dbReference type="PANTHER" id="PTHR48081">
    <property type="entry name" value="AB HYDROLASE SUPERFAMILY PROTEIN C4A8.06C"/>
    <property type="match status" value="1"/>
</dbReference>
<sequence>MNPTPAAMRALPSIAELASIRRAVQASGRALSADALAEAQRLYAPLHQSEPYADVRLSRDLRYGGDERQRLDVFHAMDDSSAAPRPALVFVHGGGYTGGDKHRAGSPFNDHVGLWAARRGLVGINMTYRLAPQHPWPAGPEDIAAAIAWIHRNAAEFGIDRKKIFLFGQSAGATHAAAYIGHPAFHPEAGHGLAGGILLSGVYDLAASNPKSIATSYFGDDPDLYGERSSILGLSQSELPMLLAVAQYEPSHFERQALRLALAICDQRRPMPRFLQLAGHNHFSGLFHLGLPQDALGTAIVEFIEDHACT</sequence>
<proteinExistence type="predicted"/>